<feature type="domain" description="DUF4283" evidence="1">
    <location>
        <begin position="77"/>
        <end position="119"/>
    </location>
</feature>
<dbReference type="Proteomes" id="UP001281410">
    <property type="component" value="Unassembled WGS sequence"/>
</dbReference>
<evidence type="ECO:0000313" key="2">
    <source>
        <dbReference type="EMBL" id="KAK3193219.1"/>
    </source>
</evidence>
<dbReference type="EMBL" id="JANJYJ010000008">
    <property type="protein sequence ID" value="KAK3193219.1"/>
    <property type="molecule type" value="Genomic_DNA"/>
</dbReference>
<dbReference type="Pfam" id="PF14111">
    <property type="entry name" value="DUF4283"/>
    <property type="match status" value="1"/>
</dbReference>
<dbReference type="InterPro" id="IPR025558">
    <property type="entry name" value="DUF4283"/>
</dbReference>
<proteinExistence type="predicted"/>
<protein>
    <recommendedName>
        <fullName evidence="1">DUF4283 domain-containing protein</fullName>
    </recommendedName>
</protein>
<keyword evidence="3" id="KW-1185">Reference proteome</keyword>
<dbReference type="AlphaFoldDB" id="A0AAE0DXH2"/>
<organism evidence="2 3">
    <name type="scientific">Dipteronia sinensis</name>
    <dbReference type="NCBI Taxonomy" id="43782"/>
    <lineage>
        <taxon>Eukaryota</taxon>
        <taxon>Viridiplantae</taxon>
        <taxon>Streptophyta</taxon>
        <taxon>Embryophyta</taxon>
        <taxon>Tracheophyta</taxon>
        <taxon>Spermatophyta</taxon>
        <taxon>Magnoliopsida</taxon>
        <taxon>eudicotyledons</taxon>
        <taxon>Gunneridae</taxon>
        <taxon>Pentapetalae</taxon>
        <taxon>rosids</taxon>
        <taxon>malvids</taxon>
        <taxon>Sapindales</taxon>
        <taxon>Sapindaceae</taxon>
        <taxon>Hippocastanoideae</taxon>
        <taxon>Acereae</taxon>
        <taxon>Dipteronia</taxon>
    </lineage>
</organism>
<comment type="caution">
    <text evidence="2">The sequence shown here is derived from an EMBL/GenBank/DDBJ whole genome shotgun (WGS) entry which is preliminary data.</text>
</comment>
<name>A0AAE0DXH2_9ROSI</name>
<dbReference type="PANTHER" id="PTHR31286">
    <property type="entry name" value="GLYCINE-RICH CELL WALL STRUCTURAL PROTEIN 1.8-LIKE"/>
    <property type="match status" value="1"/>
</dbReference>
<evidence type="ECO:0000259" key="1">
    <source>
        <dbReference type="Pfam" id="PF14111"/>
    </source>
</evidence>
<gene>
    <name evidence="2" type="ORF">Dsin_024529</name>
</gene>
<dbReference type="InterPro" id="IPR040256">
    <property type="entry name" value="At4g02000-like"/>
</dbReference>
<dbReference type="PANTHER" id="PTHR31286:SF99">
    <property type="entry name" value="DUF4283 DOMAIN-CONTAINING PROTEIN"/>
    <property type="match status" value="1"/>
</dbReference>
<reference evidence="2" key="1">
    <citation type="journal article" date="2023" name="Plant J.">
        <title>Genome sequences and population genomics provide insights into the demographic history, inbreeding, and mutation load of two 'living fossil' tree species of Dipteronia.</title>
        <authorList>
            <person name="Feng Y."/>
            <person name="Comes H.P."/>
            <person name="Chen J."/>
            <person name="Zhu S."/>
            <person name="Lu R."/>
            <person name="Zhang X."/>
            <person name="Li P."/>
            <person name="Qiu J."/>
            <person name="Olsen K.M."/>
            <person name="Qiu Y."/>
        </authorList>
    </citation>
    <scope>NUCLEOTIDE SEQUENCE</scope>
    <source>
        <strain evidence="2">NBL</strain>
    </source>
</reference>
<accession>A0AAE0DXH2</accession>
<sequence>MENPSGIFFFSAQQPTISSMDMESGKDGEINSTSKQARAEHDVLGRNDVGVANGMGSFKSKLMSMSPPKHWQLTDPGDGYFVARFQMKEDLDYVLTSGPWVIAKKYLVVQRWKPNFMPGEESIQSMLIWVRLSELPVEWIDLDLLWNI</sequence>
<evidence type="ECO:0000313" key="3">
    <source>
        <dbReference type="Proteomes" id="UP001281410"/>
    </source>
</evidence>